<sequence length="45" mass="4882">MKKTIIKMIIVSIVFFIGTVSIISLDNICLETTGQGGKLVLDVDN</sequence>
<evidence type="ECO:0000313" key="2">
    <source>
        <dbReference type="EMBL" id="MBC8569035.1"/>
    </source>
</evidence>
<evidence type="ECO:0000256" key="1">
    <source>
        <dbReference type="SAM" id="Phobius"/>
    </source>
</evidence>
<dbReference type="AlphaFoldDB" id="A0A926E9R6"/>
<reference evidence="2" key="1">
    <citation type="submission" date="2020-08" db="EMBL/GenBank/DDBJ databases">
        <title>Genome public.</title>
        <authorList>
            <person name="Liu C."/>
            <person name="Sun Q."/>
        </authorList>
    </citation>
    <scope>NUCLEOTIDE SEQUENCE</scope>
    <source>
        <strain evidence="2">NSJ-24</strain>
    </source>
</reference>
<dbReference type="Proteomes" id="UP000610862">
    <property type="component" value="Unassembled WGS sequence"/>
</dbReference>
<keyword evidence="1" id="KW-0812">Transmembrane</keyword>
<comment type="caution">
    <text evidence="2">The sequence shown here is derived from an EMBL/GenBank/DDBJ whole genome shotgun (WGS) entry which is preliminary data.</text>
</comment>
<keyword evidence="1" id="KW-0472">Membrane</keyword>
<keyword evidence="3" id="KW-1185">Reference proteome</keyword>
<keyword evidence="1" id="KW-1133">Transmembrane helix</keyword>
<dbReference type="RefSeq" id="WP_177269032.1">
    <property type="nucleotide sequence ID" value="NZ_JACRTA010000003.1"/>
</dbReference>
<name>A0A926E9R6_9FIRM</name>
<evidence type="ECO:0000313" key="3">
    <source>
        <dbReference type="Proteomes" id="UP000610862"/>
    </source>
</evidence>
<proteinExistence type="predicted"/>
<gene>
    <name evidence="2" type="ORF">H8692_09735</name>
</gene>
<feature type="transmembrane region" description="Helical" evidence="1">
    <location>
        <begin position="5"/>
        <end position="25"/>
    </location>
</feature>
<organism evidence="2 3">
    <name type="scientific">Lentihominibacter hominis</name>
    <dbReference type="NCBI Taxonomy" id="2763645"/>
    <lineage>
        <taxon>Bacteria</taxon>
        <taxon>Bacillati</taxon>
        <taxon>Bacillota</taxon>
        <taxon>Clostridia</taxon>
        <taxon>Peptostreptococcales</taxon>
        <taxon>Anaerovoracaceae</taxon>
        <taxon>Lentihominibacter</taxon>
    </lineage>
</organism>
<protein>
    <submittedName>
        <fullName evidence="2">Uncharacterized protein</fullName>
    </submittedName>
</protein>
<dbReference type="EMBL" id="JACRTA010000003">
    <property type="protein sequence ID" value="MBC8569035.1"/>
    <property type="molecule type" value="Genomic_DNA"/>
</dbReference>
<accession>A0A926E9R6</accession>